<dbReference type="InterPro" id="IPR029058">
    <property type="entry name" value="AB_hydrolase_fold"/>
</dbReference>
<gene>
    <name evidence="5" type="primary">ga31536</name>
    <name evidence="5" type="ORF">PR202_ga31536</name>
</gene>
<organism evidence="5 6">
    <name type="scientific">Eleusine coracana subsp. coracana</name>
    <dbReference type="NCBI Taxonomy" id="191504"/>
    <lineage>
        <taxon>Eukaryota</taxon>
        <taxon>Viridiplantae</taxon>
        <taxon>Streptophyta</taxon>
        <taxon>Embryophyta</taxon>
        <taxon>Tracheophyta</taxon>
        <taxon>Spermatophyta</taxon>
        <taxon>Magnoliopsida</taxon>
        <taxon>Liliopsida</taxon>
        <taxon>Poales</taxon>
        <taxon>Poaceae</taxon>
        <taxon>PACMAD clade</taxon>
        <taxon>Chloridoideae</taxon>
        <taxon>Cynodonteae</taxon>
        <taxon>Eleusininae</taxon>
        <taxon>Eleusine</taxon>
    </lineage>
</organism>
<keyword evidence="6" id="KW-1185">Reference proteome</keyword>
<dbReference type="AlphaFoldDB" id="A0AAV5DS61"/>
<protein>
    <recommendedName>
        <fullName evidence="4">Alpha/beta hydrolase fold-3 domain-containing protein</fullName>
    </recommendedName>
</protein>
<evidence type="ECO:0000313" key="6">
    <source>
        <dbReference type="Proteomes" id="UP001054889"/>
    </source>
</evidence>
<feature type="compositionally biased region" description="Basic residues" evidence="3">
    <location>
        <begin position="508"/>
        <end position="519"/>
    </location>
</feature>
<feature type="compositionally biased region" description="Low complexity" evidence="3">
    <location>
        <begin position="464"/>
        <end position="473"/>
    </location>
</feature>
<evidence type="ECO:0000256" key="3">
    <source>
        <dbReference type="SAM" id="MobiDB-lite"/>
    </source>
</evidence>
<accession>A0AAV5DS61</accession>
<evidence type="ECO:0000259" key="4">
    <source>
        <dbReference type="Pfam" id="PF07859"/>
    </source>
</evidence>
<feature type="region of interest" description="Disordered" evidence="3">
    <location>
        <begin position="498"/>
        <end position="532"/>
    </location>
</feature>
<dbReference type="Pfam" id="PF07859">
    <property type="entry name" value="Abhydrolase_3"/>
    <property type="match status" value="1"/>
</dbReference>
<dbReference type="GO" id="GO:0016787">
    <property type="term" value="F:hydrolase activity"/>
    <property type="evidence" value="ECO:0007669"/>
    <property type="project" value="UniProtKB-KW"/>
</dbReference>
<dbReference type="PANTHER" id="PTHR23024">
    <property type="entry name" value="ARYLACETAMIDE DEACETYLASE"/>
    <property type="match status" value="1"/>
</dbReference>
<dbReference type="EMBL" id="BQKI01000041">
    <property type="protein sequence ID" value="GJN13192.1"/>
    <property type="molecule type" value="Genomic_DNA"/>
</dbReference>
<evidence type="ECO:0000313" key="5">
    <source>
        <dbReference type="EMBL" id="GJN13192.1"/>
    </source>
</evidence>
<evidence type="ECO:0000256" key="1">
    <source>
        <dbReference type="ARBA" id="ARBA00010515"/>
    </source>
</evidence>
<feature type="domain" description="Alpha/beta hydrolase fold-3" evidence="4">
    <location>
        <begin position="78"/>
        <end position="298"/>
    </location>
</feature>
<keyword evidence="2" id="KW-0378">Hydrolase</keyword>
<proteinExistence type="inferred from homology"/>
<name>A0AAV5DS61_ELECO</name>
<feature type="region of interest" description="Disordered" evidence="3">
    <location>
        <begin position="417"/>
        <end position="476"/>
    </location>
</feature>
<dbReference type="PANTHER" id="PTHR23024:SF407">
    <property type="entry name" value="ALPHA_BETA HYDROLASE FOLD-3 DOMAIN-CONTAINING PROTEIN"/>
    <property type="match status" value="1"/>
</dbReference>
<dbReference type="Proteomes" id="UP001054889">
    <property type="component" value="Unassembled WGS sequence"/>
</dbReference>
<sequence length="532" mass="57540">MAMVDSGDDEIIIDLGFFRLYKDGRIYRADGTADTAPAGFDADTGVTSRDVVIDATTGVAARLYLPAVPNAATRLPVLVFFHGGAFVAGSPTHPWFHSYVNSLAASARVVAVSAGYRLAPEHPLPAAYDDAWDALNWAVSGADPWLSAHGDLGRVFVGGVSAGANIAHNVAIAAGVRGLQASSTTPARVEGVIVLHPSFSGKQRMEQEEDHEFWRTNNKRWAAIFPGSKEGLDDPRINPMASGAPSLATMAGERLLVCTASEDPRAPRGRAYCDAVRDSGWRGKVEWYESNGDGHGFFVLNPGTSEAVKVTSITREFRASRQAINRIKAPRSPCSVFRWITLASKLAVGAEAMGSGSTEVVFDCEFFRLYKGGRVERFAGTDATVPAGFDAGTGVTSKDVVIVIDAATGVAARLYLPTTDTSGRGDHEAPDPAGLLPRRLLRRRRTRPSMVPPIRQRPGRQRQRPSSSPSRYRLAPEHALPAAYDDAWARAQLGDIQCGPVAVGPRRPQPRLRGRRQRRRETSPTTWPWPRV</sequence>
<dbReference type="InterPro" id="IPR002168">
    <property type="entry name" value="Lipase_GDXG_HIS_AS"/>
</dbReference>
<dbReference type="InterPro" id="IPR050466">
    <property type="entry name" value="Carboxylest/Gibb_receptor"/>
</dbReference>
<comment type="similarity">
    <text evidence="1">Belongs to the 'GDXG' lipolytic enzyme family.</text>
</comment>
<reference evidence="5" key="1">
    <citation type="journal article" date="2018" name="DNA Res.">
        <title>Multiple hybrid de novo genome assembly of finger millet, an orphan allotetraploid crop.</title>
        <authorList>
            <person name="Hatakeyama M."/>
            <person name="Aluri S."/>
            <person name="Balachadran M.T."/>
            <person name="Sivarajan S.R."/>
            <person name="Patrignani A."/>
            <person name="Gruter S."/>
            <person name="Poveda L."/>
            <person name="Shimizu-Inatsugi R."/>
            <person name="Baeten J."/>
            <person name="Francoijs K.J."/>
            <person name="Nataraja K.N."/>
            <person name="Reddy Y.A.N."/>
            <person name="Phadnis S."/>
            <person name="Ravikumar R.L."/>
            <person name="Schlapbach R."/>
            <person name="Sreeman S.M."/>
            <person name="Shimizu K.K."/>
        </authorList>
    </citation>
    <scope>NUCLEOTIDE SEQUENCE</scope>
</reference>
<dbReference type="InterPro" id="IPR013094">
    <property type="entry name" value="AB_hydrolase_3"/>
</dbReference>
<dbReference type="SUPFAM" id="SSF53474">
    <property type="entry name" value="alpha/beta-Hydrolases"/>
    <property type="match status" value="1"/>
</dbReference>
<reference evidence="5" key="2">
    <citation type="submission" date="2021-12" db="EMBL/GenBank/DDBJ databases">
        <title>Resequencing data analysis of finger millet.</title>
        <authorList>
            <person name="Hatakeyama M."/>
            <person name="Aluri S."/>
            <person name="Balachadran M.T."/>
            <person name="Sivarajan S.R."/>
            <person name="Poveda L."/>
            <person name="Shimizu-Inatsugi R."/>
            <person name="Schlapbach R."/>
            <person name="Sreeman S.M."/>
            <person name="Shimizu K.K."/>
        </authorList>
    </citation>
    <scope>NUCLEOTIDE SEQUENCE</scope>
</reference>
<evidence type="ECO:0000256" key="2">
    <source>
        <dbReference type="ARBA" id="ARBA00022801"/>
    </source>
</evidence>
<dbReference type="PROSITE" id="PS01173">
    <property type="entry name" value="LIPASE_GDXG_HIS"/>
    <property type="match status" value="1"/>
</dbReference>
<comment type="caution">
    <text evidence="5">The sequence shown here is derived from an EMBL/GenBank/DDBJ whole genome shotgun (WGS) entry which is preliminary data.</text>
</comment>
<dbReference type="Gene3D" id="3.40.50.1820">
    <property type="entry name" value="alpha/beta hydrolase"/>
    <property type="match status" value="1"/>
</dbReference>